<feature type="signal peptide" evidence="2">
    <location>
        <begin position="1"/>
        <end position="21"/>
    </location>
</feature>
<dbReference type="InterPro" id="IPR004564">
    <property type="entry name" value="OM_lipoprot_carrier_LolA-like"/>
</dbReference>
<protein>
    <submittedName>
        <fullName evidence="3">Outer membrane lipoprotein carrier protein LolA</fullName>
    </submittedName>
</protein>
<dbReference type="InterPro" id="IPR029046">
    <property type="entry name" value="LolA/LolB/LppX"/>
</dbReference>
<keyword evidence="3" id="KW-0449">Lipoprotein</keyword>
<dbReference type="PANTHER" id="PTHR35869:SF1">
    <property type="entry name" value="OUTER-MEMBRANE LIPOPROTEIN CARRIER PROTEIN"/>
    <property type="match status" value="1"/>
</dbReference>
<dbReference type="Gene3D" id="2.50.20.10">
    <property type="entry name" value="Lipoprotein localisation LolA/LolB/LppX"/>
    <property type="match status" value="1"/>
</dbReference>
<keyword evidence="4" id="KW-1185">Reference proteome</keyword>
<proteinExistence type="predicted"/>
<dbReference type="AlphaFoldDB" id="A0A7X6DS37"/>
<sequence>MKILSIIVTLLSLCVLAPHVAAEEDPAAVAAKIQSAYEKINDLQADFVQSVRFEDFDTPYVSKGKLFLKKGKMRWDYHEPSRQQIVVDGERLLFYIPEHQQAVKSRLGGESDGHLPLQLLSGAGRLEQDFQISIEEEPRSDQSIALRLIPKNKKSQLTKVVASVAPSPQVEGLVIQKVTLFERNGNVSTFSFEGIQINKGFSEDVFTVKYPKGTEVIESP</sequence>
<dbReference type="EMBL" id="VTOW01000003">
    <property type="protein sequence ID" value="NKE72033.1"/>
    <property type="molecule type" value="Genomic_DNA"/>
</dbReference>
<feature type="chain" id="PRO_5030814586" evidence="2">
    <location>
        <begin position="22"/>
        <end position="220"/>
    </location>
</feature>
<dbReference type="RefSeq" id="WP_168061334.1">
    <property type="nucleotide sequence ID" value="NZ_VTOW01000003.1"/>
</dbReference>
<dbReference type="Proteomes" id="UP000534783">
    <property type="component" value="Unassembled WGS sequence"/>
</dbReference>
<accession>A0A7X6DS37</accession>
<evidence type="ECO:0000313" key="4">
    <source>
        <dbReference type="Proteomes" id="UP000534783"/>
    </source>
</evidence>
<keyword evidence="1 2" id="KW-0732">Signal</keyword>
<evidence type="ECO:0000313" key="3">
    <source>
        <dbReference type="EMBL" id="NKE72033.1"/>
    </source>
</evidence>
<reference evidence="3 4" key="1">
    <citation type="journal article" date="2020" name="Nature">
        <title>Bacterial chemolithoautotrophy via manganese oxidation.</title>
        <authorList>
            <person name="Yu H."/>
            <person name="Leadbetter J.R."/>
        </authorList>
    </citation>
    <scope>NUCLEOTIDE SEQUENCE [LARGE SCALE GENOMIC DNA]</scope>
    <source>
        <strain evidence="3 4">Mn-1</strain>
    </source>
</reference>
<dbReference type="PANTHER" id="PTHR35869">
    <property type="entry name" value="OUTER-MEMBRANE LIPOPROTEIN CARRIER PROTEIN"/>
    <property type="match status" value="1"/>
</dbReference>
<name>A0A7X6DS37_9BACT</name>
<dbReference type="SUPFAM" id="SSF89392">
    <property type="entry name" value="Prokaryotic lipoproteins and lipoprotein localization factors"/>
    <property type="match status" value="1"/>
</dbReference>
<dbReference type="Pfam" id="PF03548">
    <property type="entry name" value="LolA"/>
    <property type="match status" value="1"/>
</dbReference>
<organism evidence="3 4">
    <name type="scientific">Candidatus Manganitrophus noduliformans</name>
    <dbReference type="NCBI Taxonomy" id="2606439"/>
    <lineage>
        <taxon>Bacteria</taxon>
        <taxon>Pseudomonadati</taxon>
        <taxon>Nitrospirota</taxon>
        <taxon>Nitrospiria</taxon>
        <taxon>Candidatus Troglogloeales</taxon>
        <taxon>Candidatus Manganitrophaceae</taxon>
        <taxon>Candidatus Manganitrophus</taxon>
    </lineage>
</organism>
<gene>
    <name evidence="3" type="ORF">MNODULE_14890</name>
</gene>
<comment type="caution">
    <text evidence="3">The sequence shown here is derived from an EMBL/GenBank/DDBJ whole genome shotgun (WGS) entry which is preliminary data.</text>
</comment>
<evidence type="ECO:0000256" key="2">
    <source>
        <dbReference type="SAM" id="SignalP"/>
    </source>
</evidence>
<evidence type="ECO:0000256" key="1">
    <source>
        <dbReference type="ARBA" id="ARBA00022729"/>
    </source>
</evidence>
<dbReference type="CDD" id="cd16325">
    <property type="entry name" value="LolA"/>
    <property type="match status" value="1"/>
</dbReference>